<dbReference type="Pfam" id="PF02470">
    <property type="entry name" value="MlaD"/>
    <property type="match status" value="3"/>
</dbReference>
<keyword evidence="6 7" id="KW-0472">Membrane</keyword>
<dbReference type="InterPro" id="IPR051800">
    <property type="entry name" value="PqiA-PqiB_transport"/>
</dbReference>
<reference evidence="9 10" key="1">
    <citation type="submission" date="2018-08" db="EMBL/GenBank/DDBJ databases">
        <authorList>
            <person name="Khan S.A."/>
        </authorList>
    </citation>
    <scope>NUCLEOTIDE SEQUENCE [LARGE SCALE GENOMIC DNA]</scope>
    <source>
        <strain evidence="9 10">GTF-13</strain>
    </source>
</reference>
<evidence type="ECO:0000256" key="1">
    <source>
        <dbReference type="ARBA" id="ARBA00004533"/>
    </source>
</evidence>
<dbReference type="NCBIfam" id="NF008070">
    <property type="entry name" value="PRK10807.1"/>
    <property type="match status" value="1"/>
</dbReference>
<feature type="domain" description="Mce/MlaD" evidence="8">
    <location>
        <begin position="152"/>
        <end position="210"/>
    </location>
</feature>
<evidence type="ECO:0000256" key="2">
    <source>
        <dbReference type="ARBA" id="ARBA00022475"/>
    </source>
</evidence>
<keyword evidence="10" id="KW-1185">Reference proteome</keyword>
<name>A0A3P3VLX7_9GAMM</name>
<dbReference type="InterPro" id="IPR003399">
    <property type="entry name" value="Mce/MlaD"/>
</dbReference>
<dbReference type="PANTHER" id="PTHR30462:SF2">
    <property type="entry name" value="INTERMEMBRANE TRANSPORT PROTEIN PQIB"/>
    <property type="match status" value="1"/>
</dbReference>
<evidence type="ECO:0000313" key="9">
    <source>
        <dbReference type="EMBL" id="RRJ83434.1"/>
    </source>
</evidence>
<dbReference type="RefSeq" id="WP_125018135.1">
    <property type="nucleotide sequence ID" value="NZ_QWEZ01000002.1"/>
</dbReference>
<feature type="transmembrane region" description="Helical" evidence="7">
    <location>
        <begin position="12"/>
        <end position="34"/>
    </location>
</feature>
<gene>
    <name evidence="9" type="ORF">D0544_16600</name>
</gene>
<dbReference type="Proteomes" id="UP000280792">
    <property type="component" value="Unassembled WGS sequence"/>
</dbReference>
<sequence length="557" mass="60416">MKPEVTKKKGFSKVWIVPILAAVLGVWMVIFSYLNQGPEVQVSFSDAADLVAGKTKVKLLNVDIGQVESVVLNENISGVVVGLRLEKQYESLLREDTQFWVERVRIGAGGISGLSTILSGAYIKLSPGTGKAGGERYVGLENPPQTKAGAPGIRLVLQADRVSSVDTGDPVLYHGYKVGRVESMRLEEGTGKIRYDIFIDAPYHKFINSAVRFWNASGISLNASAAGFSVNASSLDTILAGGVAFGAIPGLTPGEPVEENHEFTLFGSYQDSLQRTYNSGLYFVVRFNQDIGGLVPGAPVNYRGVNAGKVVRVMLKELADEEDTRYGRAIPVLLYLEPGRMDLPDTEEAAYALAEDIKAGVEKGLRASLKAGNLITGSQFVALDFYPTAEADVVGRFLDYPVIPTVPGGFDRIMVSVSSFLDTLNNLPLESTVSSANGTIDQLNQSLASMDHILKQRETRALPKHLSETLTALRETLDGLSPDSPVYQELGKTLLSLRSVLEGLSPRSPLYKELESSLFELNKTLKNMDELSASLKDTATMLPKPKERDLIPEARAQ</sequence>
<evidence type="ECO:0000259" key="8">
    <source>
        <dbReference type="Pfam" id="PF02470"/>
    </source>
</evidence>
<dbReference type="PANTHER" id="PTHR30462">
    <property type="entry name" value="INTERMEMBRANE TRANSPORT PROTEIN PQIB-RELATED"/>
    <property type="match status" value="1"/>
</dbReference>
<evidence type="ECO:0000256" key="7">
    <source>
        <dbReference type="SAM" id="Phobius"/>
    </source>
</evidence>
<accession>A0A3P3VLX7</accession>
<organism evidence="9 10">
    <name type="scientific">Aestuariirhabdus litorea</name>
    <dbReference type="NCBI Taxonomy" id="2528527"/>
    <lineage>
        <taxon>Bacteria</taxon>
        <taxon>Pseudomonadati</taxon>
        <taxon>Pseudomonadota</taxon>
        <taxon>Gammaproteobacteria</taxon>
        <taxon>Oceanospirillales</taxon>
        <taxon>Aestuariirhabdaceae</taxon>
        <taxon>Aestuariirhabdus</taxon>
    </lineage>
</organism>
<comment type="subcellular location">
    <subcellularLocation>
        <location evidence="1">Cell inner membrane</location>
    </subcellularLocation>
</comment>
<dbReference type="EMBL" id="QWEZ01000002">
    <property type="protein sequence ID" value="RRJ83434.1"/>
    <property type="molecule type" value="Genomic_DNA"/>
</dbReference>
<keyword evidence="2" id="KW-1003">Cell membrane</keyword>
<keyword evidence="4 7" id="KW-0812">Transmembrane</keyword>
<evidence type="ECO:0000313" key="10">
    <source>
        <dbReference type="Proteomes" id="UP000280792"/>
    </source>
</evidence>
<keyword evidence="5 7" id="KW-1133">Transmembrane helix</keyword>
<dbReference type="GO" id="GO:0005886">
    <property type="term" value="C:plasma membrane"/>
    <property type="evidence" value="ECO:0007669"/>
    <property type="project" value="UniProtKB-SubCell"/>
</dbReference>
<dbReference type="AlphaFoldDB" id="A0A3P3VLX7"/>
<proteinExistence type="predicted"/>
<evidence type="ECO:0000256" key="3">
    <source>
        <dbReference type="ARBA" id="ARBA00022519"/>
    </source>
</evidence>
<reference evidence="9 10" key="2">
    <citation type="submission" date="2018-12" db="EMBL/GenBank/DDBJ databases">
        <title>Simiduia agarivorans gen. nov., sp. nov., a marine, agarolytic bacterium isolated from shallow coastal water from Keelung, Taiwan.</title>
        <authorList>
            <person name="Shieh W.Y."/>
        </authorList>
    </citation>
    <scope>NUCLEOTIDE SEQUENCE [LARGE SCALE GENOMIC DNA]</scope>
    <source>
        <strain evidence="9 10">GTF-13</strain>
    </source>
</reference>
<evidence type="ECO:0000256" key="4">
    <source>
        <dbReference type="ARBA" id="ARBA00022692"/>
    </source>
</evidence>
<evidence type="ECO:0000256" key="6">
    <source>
        <dbReference type="ARBA" id="ARBA00023136"/>
    </source>
</evidence>
<feature type="domain" description="Mce/MlaD" evidence="8">
    <location>
        <begin position="37"/>
        <end position="128"/>
    </location>
</feature>
<feature type="domain" description="Mce/MlaD" evidence="8">
    <location>
        <begin position="282"/>
        <end position="385"/>
    </location>
</feature>
<evidence type="ECO:0000256" key="5">
    <source>
        <dbReference type="ARBA" id="ARBA00022989"/>
    </source>
</evidence>
<protein>
    <submittedName>
        <fullName evidence="9">MCE family protein</fullName>
    </submittedName>
</protein>
<comment type="caution">
    <text evidence="9">The sequence shown here is derived from an EMBL/GenBank/DDBJ whole genome shotgun (WGS) entry which is preliminary data.</text>
</comment>
<keyword evidence="3" id="KW-0997">Cell inner membrane</keyword>